<evidence type="ECO:0000313" key="1">
    <source>
        <dbReference type="EMBL" id="PTQ55074.1"/>
    </source>
</evidence>
<gene>
    <name evidence="1" type="ORF">BSOLF_0580</name>
</gene>
<reference evidence="2" key="1">
    <citation type="journal article" date="2018" name="Sci. Rep.">
        <title>Lignite coal burning seam in the remote Altai Mountains harbors a hydrogen-driven thermophilic microbial community.</title>
        <authorList>
            <person name="Kadnikov V.V."/>
            <person name="Mardanov A.V."/>
            <person name="Ivasenko D.A."/>
            <person name="Antsiferov D.V."/>
            <person name="Beletsky A.V."/>
            <person name="Karnachuk O.V."/>
            <person name="Ravin N.V."/>
        </authorList>
    </citation>
    <scope>NUCLEOTIDE SEQUENCE [LARGE SCALE GENOMIC DNA]</scope>
</reference>
<protein>
    <recommendedName>
        <fullName evidence="3">Dihydrodiol dehydrogenase</fullName>
    </recommendedName>
</protein>
<comment type="caution">
    <text evidence="1">The sequence shown here is derived from an EMBL/GenBank/DDBJ whole genome shotgun (WGS) entry which is preliminary data.</text>
</comment>
<dbReference type="Proteomes" id="UP000244338">
    <property type="component" value="Unassembled WGS sequence"/>
</dbReference>
<name>A0A2R6XXB7_9BACL</name>
<accession>A0A2R6XXB7</accession>
<proteinExistence type="predicted"/>
<sequence>MHLDDAIKIANEFTTVIVKKVLTRNGERLEVYSPRLGYRIHLDPLALESLSWQEVETFSKFLETPFGPGSENIAVKPLSDVL</sequence>
<dbReference type="EMBL" id="PEBX01000207">
    <property type="protein sequence ID" value="PTQ55074.1"/>
    <property type="molecule type" value="Genomic_DNA"/>
</dbReference>
<evidence type="ECO:0008006" key="3">
    <source>
        <dbReference type="Google" id="ProtNLM"/>
    </source>
</evidence>
<evidence type="ECO:0000313" key="2">
    <source>
        <dbReference type="Proteomes" id="UP000244338"/>
    </source>
</evidence>
<dbReference type="AlphaFoldDB" id="A0A2R6XXB7"/>
<organism evidence="1 2">
    <name type="scientific">Candidatus Carbonibacillus altaicus</name>
    <dbReference type="NCBI Taxonomy" id="2163959"/>
    <lineage>
        <taxon>Bacteria</taxon>
        <taxon>Bacillati</taxon>
        <taxon>Bacillota</taxon>
        <taxon>Bacilli</taxon>
        <taxon>Bacillales</taxon>
        <taxon>Candidatus Carbonibacillus</taxon>
    </lineage>
</organism>